<feature type="compositionally biased region" description="Low complexity" evidence="1">
    <location>
        <begin position="55"/>
        <end position="71"/>
    </location>
</feature>
<evidence type="ECO:0000256" key="1">
    <source>
        <dbReference type="SAM" id="MobiDB-lite"/>
    </source>
</evidence>
<gene>
    <name evidence="2" type="ORF">DDQ41_14610</name>
</gene>
<protein>
    <submittedName>
        <fullName evidence="2">Uncharacterized protein</fullName>
    </submittedName>
</protein>
<dbReference type="EMBL" id="CP029254">
    <property type="protein sequence ID" value="AWK09936.1"/>
    <property type="molecule type" value="Genomic_DNA"/>
</dbReference>
<evidence type="ECO:0000313" key="2">
    <source>
        <dbReference type="EMBL" id="AWK09936.1"/>
    </source>
</evidence>
<evidence type="ECO:0000313" key="3">
    <source>
        <dbReference type="Proteomes" id="UP000245051"/>
    </source>
</evidence>
<reference evidence="2 3" key="1">
    <citation type="submission" date="2018-05" db="EMBL/GenBank/DDBJ databases">
        <title>Complete genome sequence of the Type Strain of Streptomyces spongiicola HNM0071, the producer of staurosporine.</title>
        <authorList>
            <person name="Zhou S."/>
            <person name="Huang X."/>
        </authorList>
    </citation>
    <scope>NUCLEOTIDE SEQUENCE [LARGE SCALE GENOMIC DNA]</scope>
    <source>
        <strain evidence="2 3">HNM0071</strain>
    </source>
</reference>
<feature type="region of interest" description="Disordered" evidence="1">
    <location>
        <begin position="50"/>
        <end position="71"/>
    </location>
</feature>
<name>A0ABM6V7E6_9ACTN</name>
<keyword evidence="3" id="KW-1185">Reference proteome</keyword>
<dbReference type="RefSeq" id="WP_109294895.1">
    <property type="nucleotide sequence ID" value="NZ_CP029254.1"/>
</dbReference>
<sequence length="71" mass="7509">MAALGEDLPPVDLVELAQVLLELLVLRLEGPFIGVGVGLLGVPVRLGRGGRGLRARSSTGRRSTAFTRRTT</sequence>
<dbReference type="Proteomes" id="UP000245051">
    <property type="component" value="Chromosome"/>
</dbReference>
<organism evidence="2 3">
    <name type="scientific">Streptomyces spongiicola</name>
    <dbReference type="NCBI Taxonomy" id="1690221"/>
    <lineage>
        <taxon>Bacteria</taxon>
        <taxon>Bacillati</taxon>
        <taxon>Actinomycetota</taxon>
        <taxon>Actinomycetes</taxon>
        <taxon>Kitasatosporales</taxon>
        <taxon>Streptomycetaceae</taxon>
        <taxon>Streptomyces</taxon>
    </lineage>
</organism>
<accession>A0ABM6V7E6</accession>
<proteinExistence type="predicted"/>